<dbReference type="EMBL" id="QXJC01000015">
    <property type="protein sequence ID" value="RID96860.1"/>
    <property type="molecule type" value="Genomic_DNA"/>
</dbReference>
<comment type="caution">
    <text evidence="2">The sequence shown here is derived from an EMBL/GenBank/DDBJ whole genome shotgun (WGS) entry which is preliminary data.</text>
</comment>
<dbReference type="RefSeq" id="WP_119110623.1">
    <property type="nucleotide sequence ID" value="NZ_QXJC01000015.1"/>
</dbReference>
<protein>
    <submittedName>
        <fullName evidence="2">VWA domain-containing protein</fullName>
    </submittedName>
</protein>
<gene>
    <name evidence="2" type="ORF">D3F03_16995</name>
</gene>
<dbReference type="PANTHER" id="PTHR41248">
    <property type="entry name" value="NORD PROTEIN"/>
    <property type="match status" value="1"/>
</dbReference>
<dbReference type="Gene3D" id="3.40.50.410">
    <property type="entry name" value="von Willebrand factor, type A domain"/>
    <property type="match status" value="1"/>
</dbReference>
<dbReference type="Pfam" id="PF00092">
    <property type="entry name" value="VWA"/>
    <property type="match status" value="1"/>
</dbReference>
<dbReference type="PANTHER" id="PTHR41248:SF1">
    <property type="entry name" value="NORD PROTEIN"/>
    <property type="match status" value="1"/>
</dbReference>
<dbReference type="InterPro" id="IPR002035">
    <property type="entry name" value="VWF_A"/>
</dbReference>
<evidence type="ECO:0000313" key="3">
    <source>
        <dbReference type="Proteomes" id="UP000266302"/>
    </source>
</evidence>
<dbReference type="Proteomes" id="UP000266302">
    <property type="component" value="Unassembled WGS sequence"/>
</dbReference>
<dbReference type="OrthoDB" id="9758211at2"/>
<evidence type="ECO:0000313" key="2">
    <source>
        <dbReference type="EMBL" id="RID96860.1"/>
    </source>
</evidence>
<reference evidence="2 3" key="1">
    <citation type="submission" date="2018-09" db="EMBL/GenBank/DDBJ databases">
        <title>Draft genome of Simplicispira sp. NY-02.</title>
        <authorList>
            <person name="Im W.T."/>
        </authorList>
    </citation>
    <scope>NUCLEOTIDE SEQUENCE [LARGE SCALE GENOMIC DNA]</scope>
    <source>
        <strain evidence="2 3">NY-02</strain>
    </source>
</reference>
<name>A0A398C950_9BURK</name>
<dbReference type="InterPro" id="IPR036465">
    <property type="entry name" value="vWFA_dom_sf"/>
</dbReference>
<proteinExistence type="predicted"/>
<dbReference type="InterPro" id="IPR051928">
    <property type="entry name" value="NorD/CobT"/>
</dbReference>
<organism evidence="2 3">
    <name type="scientific">Simplicispira hankyongi</name>
    <dbReference type="NCBI Taxonomy" id="2315688"/>
    <lineage>
        <taxon>Bacteria</taxon>
        <taxon>Pseudomonadati</taxon>
        <taxon>Pseudomonadota</taxon>
        <taxon>Betaproteobacteria</taxon>
        <taxon>Burkholderiales</taxon>
        <taxon>Comamonadaceae</taxon>
        <taxon>Simplicispira</taxon>
    </lineage>
</organism>
<sequence length="568" mass="63882">MNAIPYIRPELAGVEPLQALLPALGLLACGLSQDQIVVEDNDRAERARRAVLTSTHLLLTSRQILAGQESPERLYRLFRASVAHAVAHRRYSRPALTTNTLKPLGVAVVSAIEDARVERLLMRRYPGVRRWFLEQLAPQPTSGDFSFESLIARMDRALLDPTYQDDNYWVNKAKRLFDEAMDAHGLEAYDEFRAVASILANDLGQMRIRFDPQHYVVPSRYRDDNSYLWHFPEQNQAPEEAMALPESFASRKTAISNSPGDAQQEECEELELGRFAYPEWHHQLDLWRSNWCTVVEKLPGWSVSGPGLASAFASQSLNPLALRSVLRLSRRHRLRRQWEGDDIDLNAAIEVLVDRRLSLQPEARLFMRPGRETGASSILLLLDLSESTNEQVGTSGQTLLDIEKQAAFLLADATMSTEDRIAIHGFSSNTRAEVDYHRILEFGSPLQGLARARLASVPARHSTRIGAALRHATAIMKSEAGNHRAILLITDGEPADVDIFDPLYLIEDARVAVHQARQAGVRVFCIAVDSNADHYVRRIFGWRDYCVTENASALPVHLERAYGRLISN</sequence>
<dbReference type="PROSITE" id="PS50234">
    <property type="entry name" value="VWFA"/>
    <property type="match status" value="1"/>
</dbReference>
<keyword evidence="3" id="KW-1185">Reference proteome</keyword>
<dbReference type="SUPFAM" id="SSF53300">
    <property type="entry name" value="vWA-like"/>
    <property type="match status" value="1"/>
</dbReference>
<dbReference type="AlphaFoldDB" id="A0A398C950"/>
<accession>A0A398C950</accession>
<evidence type="ECO:0000259" key="1">
    <source>
        <dbReference type="PROSITE" id="PS50234"/>
    </source>
</evidence>
<feature type="domain" description="VWFA" evidence="1">
    <location>
        <begin position="377"/>
        <end position="565"/>
    </location>
</feature>
<dbReference type="SMART" id="SM00327">
    <property type="entry name" value="VWA"/>
    <property type="match status" value="1"/>
</dbReference>